<gene>
    <name evidence="1" type="ORF">V5O48_010884</name>
</gene>
<keyword evidence="2" id="KW-1185">Reference proteome</keyword>
<name>A0ABR3F777_9AGAR</name>
<protein>
    <submittedName>
        <fullName evidence="1">Uncharacterized protein</fullName>
    </submittedName>
</protein>
<evidence type="ECO:0000313" key="2">
    <source>
        <dbReference type="Proteomes" id="UP001465976"/>
    </source>
</evidence>
<accession>A0ABR3F777</accession>
<proteinExistence type="predicted"/>
<dbReference type="Proteomes" id="UP001465976">
    <property type="component" value="Unassembled WGS sequence"/>
</dbReference>
<evidence type="ECO:0000313" key="1">
    <source>
        <dbReference type="EMBL" id="KAL0571076.1"/>
    </source>
</evidence>
<sequence>MWRGVRKVVVYSDSVVWEGDTNTYRSRRSPFAPSKELVQAKWNSFIEFISRVVNLREVVFDCRERVPIILLNALEEKHPACRLHVKNWTRLRSDVKVGDPYEEALARSPCLRSLEAQFLTSRTQLNHSAFERILALSPNLEAMSYLTFSPVGGMVDWLRPAPEAEVKREREKFVVASPVRKSGMRRIRYDSLNTGLIQRWERFFDSRKVESLNLKALDNTEWMDYARENGTFGGLKHLSFRITHHPQYSSQGLEEFKSGLADFLDSCTALESLSVVCYHGYIDLPAVLDRHGESLRSLRLHQVEGTNGTRSLLAWDDLDLIRSKAPRLESFELDVNRATDPGRNEWEIYGFISSFSNLRHLTIHYDLGVHHDAFRSYVSQSDIRYHRAYNKINEDFAREVWWAVRGEGLEAMVIYDGESNQEIGVGRPAPWVSAEQAERQSFQVTRNERDDLRNDVSAVKVIRNPSAG</sequence>
<dbReference type="EMBL" id="JBAHYK010000827">
    <property type="protein sequence ID" value="KAL0571076.1"/>
    <property type="molecule type" value="Genomic_DNA"/>
</dbReference>
<organism evidence="1 2">
    <name type="scientific">Marasmius crinis-equi</name>
    <dbReference type="NCBI Taxonomy" id="585013"/>
    <lineage>
        <taxon>Eukaryota</taxon>
        <taxon>Fungi</taxon>
        <taxon>Dikarya</taxon>
        <taxon>Basidiomycota</taxon>
        <taxon>Agaricomycotina</taxon>
        <taxon>Agaricomycetes</taxon>
        <taxon>Agaricomycetidae</taxon>
        <taxon>Agaricales</taxon>
        <taxon>Marasmiineae</taxon>
        <taxon>Marasmiaceae</taxon>
        <taxon>Marasmius</taxon>
    </lineage>
</organism>
<dbReference type="SUPFAM" id="SSF52047">
    <property type="entry name" value="RNI-like"/>
    <property type="match status" value="1"/>
</dbReference>
<dbReference type="InterPro" id="IPR032675">
    <property type="entry name" value="LRR_dom_sf"/>
</dbReference>
<reference evidence="1 2" key="1">
    <citation type="submission" date="2024-02" db="EMBL/GenBank/DDBJ databases">
        <title>A draft genome for the cacao thread blight pathogen Marasmius crinis-equi.</title>
        <authorList>
            <person name="Cohen S.P."/>
            <person name="Baruah I.K."/>
            <person name="Amoako-Attah I."/>
            <person name="Bukari Y."/>
            <person name="Meinhardt L.W."/>
            <person name="Bailey B.A."/>
        </authorList>
    </citation>
    <scope>NUCLEOTIDE SEQUENCE [LARGE SCALE GENOMIC DNA]</scope>
    <source>
        <strain evidence="1 2">GH-76</strain>
    </source>
</reference>
<dbReference type="Gene3D" id="3.80.10.10">
    <property type="entry name" value="Ribonuclease Inhibitor"/>
    <property type="match status" value="1"/>
</dbReference>
<comment type="caution">
    <text evidence="1">The sequence shown here is derived from an EMBL/GenBank/DDBJ whole genome shotgun (WGS) entry which is preliminary data.</text>
</comment>